<evidence type="ECO:0000259" key="3">
    <source>
        <dbReference type="Pfam" id="PF03108"/>
    </source>
</evidence>
<dbReference type="Proteomes" id="UP001271007">
    <property type="component" value="Unassembled WGS sequence"/>
</dbReference>
<feature type="region of interest" description="Disordered" evidence="2">
    <location>
        <begin position="75"/>
        <end position="107"/>
    </location>
</feature>
<gene>
    <name evidence="4" type="ORF">LTR09_003510</name>
</gene>
<protein>
    <recommendedName>
        <fullName evidence="3">Transposase MuDR plant domain-containing protein</fullName>
    </recommendedName>
</protein>
<evidence type="ECO:0000313" key="5">
    <source>
        <dbReference type="Proteomes" id="UP001271007"/>
    </source>
</evidence>
<feature type="coiled-coil region" evidence="1">
    <location>
        <begin position="5"/>
        <end position="39"/>
    </location>
</feature>
<dbReference type="InterPro" id="IPR004332">
    <property type="entry name" value="Transposase_MuDR"/>
</dbReference>
<feature type="compositionally biased region" description="Gly residues" evidence="2">
    <location>
        <begin position="75"/>
        <end position="84"/>
    </location>
</feature>
<dbReference type="Pfam" id="PF03108">
    <property type="entry name" value="DBD_Tnp_Mut"/>
    <property type="match status" value="1"/>
</dbReference>
<feature type="domain" description="Transposase MuDR plant" evidence="3">
    <location>
        <begin position="121"/>
        <end position="178"/>
    </location>
</feature>
<keyword evidence="1" id="KW-0175">Coiled coil</keyword>
<organism evidence="4 5">
    <name type="scientific">Extremus antarcticus</name>
    <dbReference type="NCBI Taxonomy" id="702011"/>
    <lineage>
        <taxon>Eukaryota</taxon>
        <taxon>Fungi</taxon>
        <taxon>Dikarya</taxon>
        <taxon>Ascomycota</taxon>
        <taxon>Pezizomycotina</taxon>
        <taxon>Dothideomycetes</taxon>
        <taxon>Dothideomycetidae</taxon>
        <taxon>Mycosphaerellales</taxon>
        <taxon>Extremaceae</taxon>
        <taxon>Extremus</taxon>
    </lineage>
</organism>
<evidence type="ECO:0000256" key="2">
    <source>
        <dbReference type="SAM" id="MobiDB-lite"/>
    </source>
</evidence>
<keyword evidence="5" id="KW-1185">Reference proteome</keyword>
<name>A0AAJ0DSK0_9PEZI</name>
<comment type="caution">
    <text evidence="4">The sequence shown here is derived from an EMBL/GenBank/DDBJ whole genome shotgun (WGS) entry which is preliminary data.</text>
</comment>
<dbReference type="EMBL" id="JAWDJX010000008">
    <property type="protein sequence ID" value="KAK3055590.1"/>
    <property type="molecule type" value="Genomic_DNA"/>
</dbReference>
<feature type="compositionally biased region" description="Acidic residues" evidence="2">
    <location>
        <begin position="85"/>
        <end position="107"/>
    </location>
</feature>
<evidence type="ECO:0000256" key="1">
    <source>
        <dbReference type="SAM" id="Coils"/>
    </source>
</evidence>
<evidence type="ECO:0000313" key="4">
    <source>
        <dbReference type="EMBL" id="KAK3055590.1"/>
    </source>
</evidence>
<sequence length="287" mass="31508">MSEKIDSLRLQVNAAEFLLRSLQEQLKEAEQGAQQHNSEDSGIALRHAEHHMPASSGNRGNRTRLEVNENIIFGGAGLDGGGGGADEDQPGFGDEDAPTDEDAPGESVDDAAQAYELPPLEVGTMYPSLEEIKKATVAHAISQGWTCGVDKRDKTRLLLKCRSDPSCPFHLRAEQYEKAARVSSYKPEHTCTFQPDQSHVPRGHATKLKFMREQLPNFMRLDDSTTAQDISDAIFQRFGTRVSLKQCGSLRVGPKRKRAQGFAMCSTCGELGHNKKTCGRIRGDSNP</sequence>
<reference evidence="4" key="1">
    <citation type="submission" date="2023-04" db="EMBL/GenBank/DDBJ databases">
        <title>Black Yeasts Isolated from many extreme environments.</title>
        <authorList>
            <person name="Coleine C."/>
            <person name="Stajich J.E."/>
            <person name="Selbmann L."/>
        </authorList>
    </citation>
    <scope>NUCLEOTIDE SEQUENCE</scope>
    <source>
        <strain evidence="4">CCFEE 5312</strain>
    </source>
</reference>
<accession>A0AAJ0DSK0</accession>
<dbReference type="AlphaFoldDB" id="A0AAJ0DSK0"/>
<proteinExistence type="predicted"/>